<dbReference type="Proteomes" id="UP000308705">
    <property type="component" value="Unassembled WGS sequence"/>
</dbReference>
<protein>
    <submittedName>
        <fullName evidence="1">Uncharacterized protein</fullName>
    </submittedName>
</protein>
<dbReference type="EMBL" id="SZQA01000034">
    <property type="protein sequence ID" value="TKK84514.1"/>
    <property type="molecule type" value="Genomic_DNA"/>
</dbReference>
<dbReference type="RefSeq" id="WP_137250369.1">
    <property type="nucleotide sequence ID" value="NZ_SZQA01000034.1"/>
</dbReference>
<evidence type="ECO:0000313" key="2">
    <source>
        <dbReference type="Proteomes" id="UP000308705"/>
    </source>
</evidence>
<evidence type="ECO:0000313" key="1">
    <source>
        <dbReference type="EMBL" id="TKK84514.1"/>
    </source>
</evidence>
<gene>
    <name evidence="1" type="ORF">FDA94_29695</name>
</gene>
<reference evidence="1 2" key="1">
    <citation type="submission" date="2019-04" db="EMBL/GenBank/DDBJ databases">
        <title>Herbidospora sp. NEAU-GS14.nov., a novel actinomycete isolated from soil.</title>
        <authorList>
            <person name="Han L."/>
        </authorList>
    </citation>
    <scope>NUCLEOTIDE SEQUENCE [LARGE SCALE GENOMIC DNA]</scope>
    <source>
        <strain evidence="1 2">NEAU-GS14</strain>
    </source>
</reference>
<organism evidence="1 2">
    <name type="scientific">Herbidospora galbida</name>
    <dbReference type="NCBI Taxonomy" id="2575442"/>
    <lineage>
        <taxon>Bacteria</taxon>
        <taxon>Bacillati</taxon>
        <taxon>Actinomycetota</taxon>
        <taxon>Actinomycetes</taxon>
        <taxon>Streptosporangiales</taxon>
        <taxon>Streptosporangiaceae</taxon>
        <taxon>Herbidospora</taxon>
    </lineage>
</organism>
<accession>A0A4U3M8Z8</accession>
<dbReference type="AlphaFoldDB" id="A0A4U3M8Z8"/>
<name>A0A4U3M8Z8_9ACTN</name>
<proteinExistence type="predicted"/>
<dbReference type="OrthoDB" id="4307068at2"/>
<keyword evidence="2" id="KW-1185">Reference proteome</keyword>
<sequence>MPSRALITRLPLVLLLVSCSVFGGFEGRAHNVAASWQGSAADRAWRTGFVPLEVLNPQGWARVGRVPRWAARSAHNRIWRLATTLPAQTPPPAAVRWPDGSVSHVPLVPAAAEFAAFSSASHLIEDPCPPGECRPLVITGVTLGEVPLETSRGVVQVPAWRFAVEGVDQPFVRVAVDPSAVTERPRRAKGDVREVHAFDLVAGKPKALSVRYGFGACEDVTGVPVYETGQVVVVGVESTPTGDGACPAILKLGTAEVTLARPLGDRVVLDAGSGLPLPPGLDRPWD</sequence>
<comment type="caution">
    <text evidence="1">The sequence shown here is derived from an EMBL/GenBank/DDBJ whole genome shotgun (WGS) entry which is preliminary data.</text>
</comment>